<evidence type="ECO:0008006" key="4">
    <source>
        <dbReference type="Google" id="ProtNLM"/>
    </source>
</evidence>
<dbReference type="EMBL" id="KV417300">
    <property type="protein sequence ID" value="KZO93594.1"/>
    <property type="molecule type" value="Genomic_DNA"/>
</dbReference>
<protein>
    <recommendedName>
        <fullName evidence="4">Decapping nuclease</fullName>
    </recommendedName>
</protein>
<gene>
    <name evidence="2" type="ORF">CALVIDRAFT_600565</name>
</gene>
<evidence type="ECO:0000313" key="3">
    <source>
        <dbReference type="Proteomes" id="UP000076738"/>
    </source>
</evidence>
<reference evidence="2 3" key="1">
    <citation type="journal article" date="2016" name="Mol. Biol. Evol.">
        <title>Comparative Genomics of Early-Diverging Mushroom-Forming Fungi Provides Insights into the Origins of Lignocellulose Decay Capabilities.</title>
        <authorList>
            <person name="Nagy L.G."/>
            <person name="Riley R."/>
            <person name="Tritt A."/>
            <person name="Adam C."/>
            <person name="Daum C."/>
            <person name="Floudas D."/>
            <person name="Sun H."/>
            <person name="Yadav J.S."/>
            <person name="Pangilinan J."/>
            <person name="Larsson K.H."/>
            <person name="Matsuura K."/>
            <person name="Barry K."/>
            <person name="Labutti K."/>
            <person name="Kuo R."/>
            <person name="Ohm R.A."/>
            <person name="Bhattacharya S.S."/>
            <person name="Shirouzu T."/>
            <person name="Yoshinaga Y."/>
            <person name="Martin F.M."/>
            <person name="Grigoriev I.V."/>
            <person name="Hibbett D.S."/>
        </authorList>
    </citation>
    <scope>NUCLEOTIDE SEQUENCE [LARGE SCALE GENOMIC DNA]</scope>
    <source>
        <strain evidence="2 3">TUFC12733</strain>
    </source>
</reference>
<dbReference type="PANTHER" id="PTHR35179:SF2">
    <property type="entry name" value="START DOMAIN-CONTAINING PROTEIN"/>
    <property type="match status" value="1"/>
</dbReference>
<dbReference type="PANTHER" id="PTHR35179">
    <property type="entry name" value="PROTEIN CBG02620"/>
    <property type="match status" value="1"/>
</dbReference>
<name>A0A167JHB5_CALVF</name>
<feature type="region of interest" description="Disordered" evidence="1">
    <location>
        <begin position="1"/>
        <end position="30"/>
    </location>
</feature>
<evidence type="ECO:0000256" key="1">
    <source>
        <dbReference type="SAM" id="MobiDB-lite"/>
    </source>
</evidence>
<organism evidence="2 3">
    <name type="scientific">Calocera viscosa (strain TUFC12733)</name>
    <dbReference type="NCBI Taxonomy" id="1330018"/>
    <lineage>
        <taxon>Eukaryota</taxon>
        <taxon>Fungi</taxon>
        <taxon>Dikarya</taxon>
        <taxon>Basidiomycota</taxon>
        <taxon>Agaricomycotina</taxon>
        <taxon>Dacrymycetes</taxon>
        <taxon>Dacrymycetales</taxon>
        <taxon>Dacrymycetaceae</taxon>
        <taxon>Calocera</taxon>
    </lineage>
</organism>
<proteinExistence type="predicted"/>
<sequence length="414" mass="46460">MHSYTSYRGRPYRGAPRSNLSPSNRPTHADLMGGLSDKLAVITKPTIDRIDNTEVKIEDFRSIASYNWLEDAAKPTIVVPGEPPVWSPPAASFQLAPDSKPDYIDQNRAHLDKWPIEPLLQSVKQMVPSFDLSSVDIITSRNNLRKLLRFVLGTVVEDYFRIDAELVGEALVLMRWEAAQVERASQFRGYGANFKERCAKPVRDDSPINHRTVTYNLGGLKFIVGCHVDGQVKAPPVEKKVTADVKTVKATDADDLSALFTGLSVKKTDSVEAFKDSTLRYVKDGVLCPDSATLELHTRSGLRPFEYFEAYAQMHLTKTQWLVVARHNRGYFTMPAEKRSLDDPFFDEHKAKLQDALKRLVAVLKEMKKVVKENGKGAPVAFIFEGSTLDVMPFNRPEKLPAAIIKLFDKPVEA</sequence>
<keyword evidence="3" id="KW-1185">Reference proteome</keyword>
<dbReference type="Proteomes" id="UP000076738">
    <property type="component" value="Unassembled WGS sequence"/>
</dbReference>
<dbReference type="AlphaFoldDB" id="A0A167JHB5"/>
<accession>A0A167JHB5</accession>
<evidence type="ECO:0000313" key="2">
    <source>
        <dbReference type="EMBL" id="KZO93594.1"/>
    </source>
</evidence>
<dbReference type="STRING" id="1330018.A0A167JHB5"/>
<dbReference type="OrthoDB" id="420564at2759"/>